<dbReference type="EMBL" id="JAOPGA020000950">
    <property type="protein sequence ID" value="KAL0483335.1"/>
    <property type="molecule type" value="Genomic_DNA"/>
</dbReference>
<feature type="transmembrane region" description="Helical" evidence="1">
    <location>
        <begin position="72"/>
        <end position="91"/>
    </location>
</feature>
<reference evidence="3 4" key="1">
    <citation type="submission" date="2024-03" db="EMBL/GenBank/DDBJ databases">
        <title>The Acrasis kona genome and developmental transcriptomes reveal deep origins of eukaryotic multicellular pathways.</title>
        <authorList>
            <person name="Sheikh S."/>
            <person name="Fu C.-J."/>
            <person name="Brown M.W."/>
            <person name="Baldauf S.L."/>
        </authorList>
    </citation>
    <scope>NUCLEOTIDE SEQUENCE [LARGE SCALE GENOMIC DNA]</scope>
    <source>
        <strain evidence="3 4">ATCC MYA-3509</strain>
    </source>
</reference>
<keyword evidence="1" id="KW-0472">Membrane</keyword>
<dbReference type="GO" id="GO:0046856">
    <property type="term" value="P:phosphatidylinositol dephosphorylation"/>
    <property type="evidence" value="ECO:0007669"/>
    <property type="project" value="TreeGrafter"/>
</dbReference>
<dbReference type="AlphaFoldDB" id="A0AAW2Z1L2"/>
<evidence type="ECO:0000313" key="4">
    <source>
        <dbReference type="Proteomes" id="UP001431209"/>
    </source>
</evidence>
<name>A0AAW2Z1L2_9EUKA</name>
<dbReference type="Pfam" id="PF02383">
    <property type="entry name" value="Syja_N"/>
    <property type="match status" value="1"/>
</dbReference>
<evidence type="ECO:0000259" key="2">
    <source>
        <dbReference type="PROSITE" id="PS50275"/>
    </source>
</evidence>
<dbReference type="PANTHER" id="PTHR45662:SF2">
    <property type="entry name" value="PHOSPHATIDYLINOSITOL-3-PHOSPHATASE SAC1"/>
    <property type="match status" value="1"/>
</dbReference>
<sequence length="729" mass="84315">MNSFEEIELYENNKRFLLVPRVVDENDGIYPTKTEYDSIVLVDRQSGEFSSLLVPENQRSTLFTNMKTMTRIFGIVGIVNLLSGSFLIVILDREFVFKVKGNEVFQLKKIQFIPFVPSAFRNQEESVKEREIAYIEMMNKVSSNSNSLHFNHSKVLVEEESFYFSYTCNLTVNFQDQLVKKAQGSNRHFFWNRHLSARLMTSNLPRYVLPMVRGYLEVADCTIHDKTFMFGIISRTSCRRAGTRYNCRGADLKGNVANFVETEHFIEYDGVFTSFRQIRGSIPLVWTQYANLKYTPEIKFLTDKQKQKQAFELHFSDVASSYPGPITALNLCKKKGQEKRLSDVYETFWKNTKFPTNAGVKYIHFDFHSECKNLNFEKLFELMNDLDDNFHSFKYFVERFGLSKDPETWQVQTGKTLTRSLSSTTLSAQTGRVVDNAKTSNNTLSLTHRVSKSVSMFDIQNSSNQDQNFSLNVNKINQAASNNFPERKMERTITNVFDLSDETNQDNNNFHMVNFEENDSKTMQKIAKEFYITDIDDNIRMKNINTNLNLPATSEAIFSPLSPRMTNDASLDPDRFEEILLQEQKGTFRVNCIDCCDRTNVVETYLSRRVLLEQLYAINIFYKKENSFLAYPRFESVFNNFWASNGDKVSLLYAGTQALMGDYTRTGQRSVQGLLNDGVNSAKRYLKNNFTDQQRQRGINLVLGLLDLQSEAEVQAFQTKDIVSELFLL</sequence>
<keyword evidence="1" id="KW-1133">Transmembrane helix</keyword>
<feature type="domain" description="SAC" evidence="2">
    <location>
        <begin position="153"/>
        <end position="655"/>
    </location>
</feature>
<evidence type="ECO:0000256" key="1">
    <source>
        <dbReference type="SAM" id="Phobius"/>
    </source>
</evidence>
<dbReference type="PANTHER" id="PTHR45662">
    <property type="entry name" value="PHOSPHATIDYLINOSITIDE PHOSPHATASE SAC1"/>
    <property type="match status" value="1"/>
</dbReference>
<evidence type="ECO:0000313" key="3">
    <source>
        <dbReference type="EMBL" id="KAL0483335.1"/>
    </source>
</evidence>
<dbReference type="InterPro" id="IPR002013">
    <property type="entry name" value="SAC_dom"/>
</dbReference>
<dbReference type="PROSITE" id="PS50275">
    <property type="entry name" value="SAC"/>
    <property type="match status" value="1"/>
</dbReference>
<dbReference type="GO" id="GO:0005783">
    <property type="term" value="C:endoplasmic reticulum"/>
    <property type="evidence" value="ECO:0007669"/>
    <property type="project" value="TreeGrafter"/>
</dbReference>
<comment type="caution">
    <text evidence="3">The sequence shown here is derived from an EMBL/GenBank/DDBJ whole genome shotgun (WGS) entry which is preliminary data.</text>
</comment>
<proteinExistence type="predicted"/>
<gene>
    <name evidence="3" type="ORF">AKO1_014679</name>
</gene>
<accession>A0AAW2Z1L2</accession>
<dbReference type="GO" id="GO:0043812">
    <property type="term" value="F:phosphatidylinositol-4-phosphate phosphatase activity"/>
    <property type="evidence" value="ECO:0007669"/>
    <property type="project" value="TreeGrafter"/>
</dbReference>
<organism evidence="3 4">
    <name type="scientific">Acrasis kona</name>
    <dbReference type="NCBI Taxonomy" id="1008807"/>
    <lineage>
        <taxon>Eukaryota</taxon>
        <taxon>Discoba</taxon>
        <taxon>Heterolobosea</taxon>
        <taxon>Tetramitia</taxon>
        <taxon>Eutetramitia</taxon>
        <taxon>Acrasidae</taxon>
        <taxon>Acrasis</taxon>
    </lineage>
</organism>
<keyword evidence="4" id="KW-1185">Reference proteome</keyword>
<protein>
    <recommendedName>
        <fullName evidence="2">SAC domain-containing protein</fullName>
    </recommendedName>
</protein>
<keyword evidence="1" id="KW-0812">Transmembrane</keyword>
<dbReference type="Proteomes" id="UP001431209">
    <property type="component" value="Unassembled WGS sequence"/>
</dbReference>